<evidence type="ECO:0000256" key="3">
    <source>
        <dbReference type="ARBA" id="ARBA00022898"/>
    </source>
</evidence>
<dbReference type="PROSITE" id="PS00770">
    <property type="entry name" value="AA_TRANSFER_CLASS_4"/>
    <property type="match status" value="1"/>
</dbReference>
<dbReference type="GO" id="GO:0008652">
    <property type="term" value="P:amino acid biosynthetic process"/>
    <property type="evidence" value="ECO:0007669"/>
    <property type="project" value="UniProtKB-ARBA"/>
</dbReference>
<evidence type="ECO:0000256" key="5">
    <source>
        <dbReference type="RuleBase" id="RU004516"/>
    </source>
</evidence>
<evidence type="ECO:0000256" key="2">
    <source>
        <dbReference type="ARBA" id="ARBA00009320"/>
    </source>
</evidence>
<evidence type="ECO:0000313" key="9">
    <source>
        <dbReference type="Proteomes" id="UP000239720"/>
    </source>
</evidence>
<dbReference type="EMBL" id="NEMB01000003">
    <property type="protein sequence ID" value="PQQ65898.1"/>
    <property type="molecule type" value="Genomic_DNA"/>
</dbReference>
<dbReference type="EMBL" id="CP025197">
    <property type="protein sequence ID" value="AUG59020.1"/>
    <property type="molecule type" value="Genomic_DNA"/>
</dbReference>
<dbReference type="FunFam" id="3.20.10.10:FF:000002">
    <property type="entry name" value="D-alanine aminotransferase"/>
    <property type="match status" value="1"/>
</dbReference>
<dbReference type="Proteomes" id="UP000239720">
    <property type="component" value="Unassembled WGS sequence"/>
</dbReference>
<dbReference type="GO" id="GO:0046394">
    <property type="term" value="P:carboxylic acid biosynthetic process"/>
    <property type="evidence" value="ECO:0007669"/>
    <property type="project" value="UniProtKB-ARBA"/>
</dbReference>
<dbReference type="Gene3D" id="3.20.10.10">
    <property type="entry name" value="D-amino Acid Aminotransferase, subunit A, domain 2"/>
    <property type="match status" value="1"/>
</dbReference>
<gene>
    <name evidence="6" type="primary">pabC</name>
    <name evidence="7" type="ORF">B9R14_03365</name>
    <name evidence="6" type="ORF">HVS_15900</name>
</gene>
<organism evidence="6 8">
    <name type="scientific">Acetivibrio saccincola</name>
    <dbReference type="NCBI Taxonomy" id="1677857"/>
    <lineage>
        <taxon>Bacteria</taxon>
        <taxon>Bacillati</taxon>
        <taxon>Bacillota</taxon>
        <taxon>Clostridia</taxon>
        <taxon>Eubacteriales</taxon>
        <taxon>Oscillospiraceae</taxon>
        <taxon>Acetivibrio</taxon>
    </lineage>
</organism>
<dbReference type="RefSeq" id="WP_101303806.1">
    <property type="nucleotide sequence ID" value="NZ_CP025197.1"/>
</dbReference>
<evidence type="ECO:0000256" key="4">
    <source>
        <dbReference type="RuleBase" id="RU004106"/>
    </source>
</evidence>
<dbReference type="KEGG" id="hsc:HVS_15900"/>
<keyword evidence="8" id="KW-1185">Reference proteome</keyword>
<dbReference type="CDD" id="cd00449">
    <property type="entry name" value="PLPDE_IV"/>
    <property type="match status" value="1"/>
</dbReference>
<accession>A0A2K9EU06</accession>
<reference evidence="7 9" key="2">
    <citation type="journal article" date="2018" name="Syst. Appl. Microbiol.">
        <title>Characterization and high-quality draft genome sequence of Herbivorax saccincola A7, an anaerobic, alkaliphilic, thermophilic, cellulolytic, and xylanolytic bacterium.</title>
        <authorList>
            <person name="Aikawa S."/>
            <person name="Baramee S."/>
            <person name="Sermsathanaswadi J."/>
            <person name="Thianheng P."/>
            <person name="Tachaapaikoon C."/>
            <person name="Shikata A."/>
            <person name="Waeonukul R."/>
            <person name="Pason P."/>
            <person name="Ratanakhanokchai K."/>
            <person name="Kosugi A."/>
        </authorList>
    </citation>
    <scope>NUCLEOTIDE SEQUENCE [LARGE SCALE GENOMIC DNA]</scope>
    <source>
        <strain evidence="7 9">A7</strain>
    </source>
</reference>
<keyword evidence="6" id="KW-0456">Lyase</keyword>
<name>A0A2K9EU06_9FIRM</name>
<sequence>MGEKNSYLKDEIIYDDIIYIDEEKNQAVLYKVDEGLQFGIGFFETILIREKAYFLKEHLQRLNNSLKKFGLENYVPFEAVEKLIQARSLKNTALKIIATEKNIFAMTRPISYNLETYQKGRKVTISNVIKSSHSKLLTHKTLNFGENILELRKAKESGFDDCLFLNEKGHITESAVANLFIIYKDKILTPPVSDGLLPGIIRQKVIENFTVYEEHITKEQLKSSQGGFLTNSLLGVAAISYVEDVKMPIHPLCTEVAKFFGEMIPQNGT</sequence>
<evidence type="ECO:0000313" key="7">
    <source>
        <dbReference type="EMBL" id="PQQ65898.1"/>
    </source>
</evidence>
<dbReference type="Proteomes" id="UP000233534">
    <property type="component" value="Chromosome"/>
</dbReference>
<dbReference type="OrthoDB" id="9805628at2"/>
<dbReference type="GO" id="GO:0005829">
    <property type="term" value="C:cytosol"/>
    <property type="evidence" value="ECO:0007669"/>
    <property type="project" value="TreeGrafter"/>
</dbReference>
<dbReference type="PANTHER" id="PTHR42743">
    <property type="entry name" value="AMINO-ACID AMINOTRANSFERASE"/>
    <property type="match status" value="1"/>
</dbReference>
<comment type="cofactor">
    <cofactor evidence="1 5">
        <name>pyridoxal 5'-phosphate</name>
        <dbReference type="ChEBI" id="CHEBI:597326"/>
    </cofactor>
</comment>
<evidence type="ECO:0000313" key="6">
    <source>
        <dbReference type="EMBL" id="AUG59020.1"/>
    </source>
</evidence>
<dbReference type="InterPro" id="IPR036038">
    <property type="entry name" value="Aminotransferase-like"/>
</dbReference>
<dbReference type="InterPro" id="IPR050571">
    <property type="entry name" value="Class-IV_PLP-Dep_Aminotrnsfr"/>
</dbReference>
<dbReference type="InterPro" id="IPR043131">
    <property type="entry name" value="BCAT-like_N"/>
</dbReference>
<dbReference type="InterPro" id="IPR043132">
    <property type="entry name" value="BCAT-like_C"/>
</dbReference>
<proteinExistence type="inferred from homology"/>
<dbReference type="PANTHER" id="PTHR42743:SF11">
    <property type="entry name" value="AMINODEOXYCHORISMATE LYASE"/>
    <property type="match status" value="1"/>
</dbReference>
<dbReference type="Pfam" id="PF01063">
    <property type="entry name" value="Aminotran_4"/>
    <property type="match status" value="1"/>
</dbReference>
<dbReference type="InterPro" id="IPR001544">
    <property type="entry name" value="Aminotrans_IV"/>
</dbReference>
<keyword evidence="3 5" id="KW-0663">Pyridoxal phosphate</keyword>
<comment type="similarity">
    <text evidence="2 4">Belongs to the class-IV pyridoxal-phosphate-dependent aminotransferase family.</text>
</comment>
<evidence type="ECO:0000313" key="8">
    <source>
        <dbReference type="Proteomes" id="UP000233534"/>
    </source>
</evidence>
<evidence type="ECO:0000256" key="1">
    <source>
        <dbReference type="ARBA" id="ARBA00001933"/>
    </source>
</evidence>
<dbReference type="AlphaFoldDB" id="A0A2K9EU06"/>
<dbReference type="GO" id="GO:0008696">
    <property type="term" value="F:4-amino-4-deoxychorismate lyase activity"/>
    <property type="evidence" value="ECO:0007669"/>
    <property type="project" value="UniProtKB-EC"/>
</dbReference>
<dbReference type="EC" id="4.1.3.38" evidence="6"/>
<dbReference type="SUPFAM" id="SSF56752">
    <property type="entry name" value="D-aminoacid aminotransferase-like PLP-dependent enzymes"/>
    <property type="match status" value="1"/>
</dbReference>
<reference evidence="6 8" key="1">
    <citation type="submission" date="2017-12" db="EMBL/GenBank/DDBJ databases">
        <title>Complete genome sequence of Herbivorax saccincola GGR1, a novel Cellulosome-producing hydrolytic bacterium in a thermophilic biogas plant, established by Illumina and Nanopore MinION sequencing.</title>
        <authorList>
            <person name="Pechtl A."/>
            <person name="Ruckert C."/>
            <person name="Koeck D.E."/>
            <person name="Maus I."/>
            <person name="Winkler A."/>
            <person name="Kalinowski J."/>
            <person name="Puhler A."/>
            <person name="Schwarz W.W."/>
            <person name="Zverlov V.V."/>
            <person name="Schluter A."/>
            <person name="Liebl W."/>
        </authorList>
    </citation>
    <scope>NUCLEOTIDE SEQUENCE [LARGE SCALE GENOMIC DNA]</scope>
    <source>
        <strain evidence="6">GGR1</strain>
        <strain evidence="8">SR1</strain>
    </source>
</reference>
<dbReference type="InterPro" id="IPR018300">
    <property type="entry name" value="Aminotrans_IV_CS"/>
</dbReference>
<protein>
    <submittedName>
        <fullName evidence="6">Aminodeoxychorismate lyase</fullName>
        <ecNumber evidence="6">4.1.3.38</ecNumber>
    </submittedName>
</protein>
<dbReference type="Gene3D" id="3.30.470.10">
    <property type="match status" value="1"/>
</dbReference>